<sequence>RNDEVGSGVYIGNGVRSGGNVYDVSDPGDSGGVGMASNLSISDSE</sequence>
<organism evidence="2">
    <name type="scientific">Tanacetum cinerariifolium</name>
    <name type="common">Dalmatian daisy</name>
    <name type="synonym">Chrysanthemum cinerariifolium</name>
    <dbReference type="NCBI Taxonomy" id="118510"/>
    <lineage>
        <taxon>Eukaryota</taxon>
        <taxon>Viridiplantae</taxon>
        <taxon>Streptophyta</taxon>
        <taxon>Embryophyta</taxon>
        <taxon>Tracheophyta</taxon>
        <taxon>Spermatophyta</taxon>
        <taxon>Magnoliopsida</taxon>
        <taxon>eudicotyledons</taxon>
        <taxon>Gunneridae</taxon>
        <taxon>Pentapetalae</taxon>
        <taxon>asterids</taxon>
        <taxon>campanulids</taxon>
        <taxon>Asterales</taxon>
        <taxon>Asteraceae</taxon>
        <taxon>Asteroideae</taxon>
        <taxon>Anthemideae</taxon>
        <taxon>Anthemidinae</taxon>
        <taxon>Tanacetum</taxon>
    </lineage>
</organism>
<dbReference type="EMBL" id="BKCJ011668162">
    <property type="protein sequence ID" value="GFD46206.1"/>
    <property type="molecule type" value="Genomic_DNA"/>
</dbReference>
<gene>
    <name evidence="2" type="ORF">Tci_918175</name>
</gene>
<proteinExistence type="predicted"/>
<feature type="region of interest" description="Disordered" evidence="1">
    <location>
        <begin position="16"/>
        <end position="45"/>
    </location>
</feature>
<evidence type="ECO:0000256" key="1">
    <source>
        <dbReference type="SAM" id="MobiDB-lite"/>
    </source>
</evidence>
<dbReference type="AlphaFoldDB" id="A0A699WKG7"/>
<comment type="caution">
    <text evidence="2">The sequence shown here is derived from an EMBL/GenBank/DDBJ whole genome shotgun (WGS) entry which is preliminary data.</text>
</comment>
<reference evidence="2" key="1">
    <citation type="journal article" date="2019" name="Sci. Rep.">
        <title>Draft genome of Tanacetum cinerariifolium, the natural source of mosquito coil.</title>
        <authorList>
            <person name="Yamashiro T."/>
            <person name="Shiraishi A."/>
            <person name="Satake H."/>
            <person name="Nakayama K."/>
        </authorList>
    </citation>
    <scope>NUCLEOTIDE SEQUENCE</scope>
</reference>
<feature type="non-terminal residue" evidence="2">
    <location>
        <position position="1"/>
    </location>
</feature>
<name>A0A699WKG7_TANCI</name>
<accession>A0A699WKG7</accession>
<protein>
    <submittedName>
        <fullName evidence="2">Uncharacterized protein</fullName>
    </submittedName>
</protein>
<evidence type="ECO:0000313" key="2">
    <source>
        <dbReference type="EMBL" id="GFD46206.1"/>
    </source>
</evidence>